<dbReference type="Gene3D" id="1.20.120.1630">
    <property type="match status" value="1"/>
</dbReference>
<evidence type="ECO:0000256" key="8">
    <source>
        <dbReference type="ARBA" id="ARBA00022692"/>
    </source>
</evidence>
<comment type="caution">
    <text evidence="14">The sequence shown here is derived from an EMBL/GenBank/DDBJ whole genome shotgun (WGS) entry which is preliminary data.</text>
</comment>
<evidence type="ECO:0000256" key="10">
    <source>
        <dbReference type="ARBA" id="ARBA00023136"/>
    </source>
</evidence>
<proteinExistence type="inferred from homology"/>
<dbReference type="PANTHER" id="PTHR12714:SF9">
    <property type="entry name" value="PROTEIN-S-ISOPRENYLCYSTEINE O-METHYLTRANSFERASE"/>
    <property type="match status" value="1"/>
</dbReference>
<keyword evidence="10 13" id="KW-0472">Membrane</keyword>
<comment type="similarity">
    <text evidence="3 13">Belongs to the class VI-like SAM-binding methyltransferase superfamily. Isoprenylcysteine carboxyl methyltransferase family.</text>
</comment>
<dbReference type="InterPro" id="IPR007269">
    <property type="entry name" value="ICMT_MeTrfase"/>
</dbReference>
<evidence type="ECO:0000256" key="11">
    <source>
        <dbReference type="ARBA" id="ARBA00023572"/>
    </source>
</evidence>
<feature type="transmembrane region" description="Helical" evidence="13">
    <location>
        <begin position="46"/>
        <end position="67"/>
    </location>
</feature>
<keyword evidence="13" id="KW-0256">Endoplasmic reticulum</keyword>
<comment type="function">
    <text evidence="11">Catalyzes the post-translational methylation of isoprenylated C-terminal cysteine residues.</text>
</comment>
<keyword evidence="5 13" id="KW-0489">Methyltransferase</keyword>
<dbReference type="AlphaFoldDB" id="A0A1W0WHU0"/>
<name>A0A1W0WHU0_HYPEX</name>
<evidence type="ECO:0000256" key="12">
    <source>
        <dbReference type="ARBA" id="ARBA00023656"/>
    </source>
</evidence>
<comment type="subcellular location">
    <subcellularLocation>
        <location evidence="13">Endoplasmic reticulum membrane</location>
        <topology evidence="13">Multi-pass membrane protein</topology>
    </subcellularLocation>
    <subcellularLocation>
        <location evidence="2">Membrane</location>
        <topology evidence="2">Multi-pass membrane protein</topology>
    </subcellularLocation>
</comment>
<dbReference type="GO" id="GO:0004671">
    <property type="term" value="F:protein C-terminal S-isoprenylcysteine carboxyl O-methyltransferase activity"/>
    <property type="evidence" value="ECO:0007669"/>
    <property type="project" value="UniProtKB-EC"/>
</dbReference>
<organism evidence="14 15">
    <name type="scientific">Hypsibius exemplaris</name>
    <name type="common">Freshwater tardigrade</name>
    <dbReference type="NCBI Taxonomy" id="2072580"/>
    <lineage>
        <taxon>Eukaryota</taxon>
        <taxon>Metazoa</taxon>
        <taxon>Ecdysozoa</taxon>
        <taxon>Tardigrada</taxon>
        <taxon>Eutardigrada</taxon>
        <taxon>Parachela</taxon>
        <taxon>Hypsibioidea</taxon>
        <taxon>Hypsibiidae</taxon>
        <taxon>Hypsibius</taxon>
    </lineage>
</organism>
<keyword evidence="7 13" id="KW-0949">S-adenosyl-L-methionine</keyword>
<keyword evidence="8 13" id="KW-0812">Transmembrane</keyword>
<evidence type="ECO:0000256" key="4">
    <source>
        <dbReference type="ARBA" id="ARBA00012151"/>
    </source>
</evidence>
<keyword evidence="15" id="KW-1185">Reference proteome</keyword>
<evidence type="ECO:0000256" key="7">
    <source>
        <dbReference type="ARBA" id="ARBA00022691"/>
    </source>
</evidence>
<dbReference type="InterPro" id="IPR025770">
    <property type="entry name" value="PPMT_MeTrfase"/>
</dbReference>
<feature type="transmembrane region" description="Helical" evidence="13">
    <location>
        <begin position="104"/>
        <end position="124"/>
    </location>
</feature>
<gene>
    <name evidence="14" type="ORF">BV898_11034</name>
</gene>
<dbReference type="Proteomes" id="UP000192578">
    <property type="component" value="Unassembled WGS sequence"/>
</dbReference>
<evidence type="ECO:0000256" key="9">
    <source>
        <dbReference type="ARBA" id="ARBA00022989"/>
    </source>
</evidence>
<evidence type="ECO:0000313" key="14">
    <source>
        <dbReference type="EMBL" id="OQV14771.1"/>
    </source>
</evidence>
<accession>A0A1W0WHU0</accession>
<dbReference type="PROSITE" id="PS51564">
    <property type="entry name" value="SAM_ICMT"/>
    <property type="match status" value="1"/>
</dbReference>
<reference evidence="15" key="1">
    <citation type="submission" date="2017-01" db="EMBL/GenBank/DDBJ databases">
        <title>Comparative genomics of anhydrobiosis in the tardigrade Hypsibius dujardini.</title>
        <authorList>
            <person name="Yoshida Y."/>
            <person name="Koutsovoulos G."/>
            <person name="Laetsch D."/>
            <person name="Stevens L."/>
            <person name="Kumar S."/>
            <person name="Horikawa D."/>
            <person name="Ishino K."/>
            <person name="Komine S."/>
            <person name="Tomita M."/>
            <person name="Blaxter M."/>
            <person name="Arakawa K."/>
        </authorList>
    </citation>
    <scope>NUCLEOTIDE SEQUENCE [LARGE SCALE GENOMIC DNA]</scope>
    <source>
        <strain evidence="15">Z151</strain>
    </source>
</reference>
<keyword evidence="6" id="KW-0808">Transferase</keyword>
<evidence type="ECO:0000256" key="2">
    <source>
        <dbReference type="ARBA" id="ARBA00004141"/>
    </source>
</evidence>
<evidence type="ECO:0000256" key="1">
    <source>
        <dbReference type="ARBA" id="ARBA00001450"/>
    </source>
</evidence>
<dbReference type="PANTHER" id="PTHR12714">
    <property type="entry name" value="PROTEIN-S ISOPRENYLCYSTEINE O-METHYLTRANSFERASE"/>
    <property type="match status" value="1"/>
</dbReference>
<feature type="transmembrane region" description="Helical" evidence="13">
    <location>
        <begin position="21"/>
        <end position="40"/>
    </location>
</feature>
<evidence type="ECO:0000313" key="15">
    <source>
        <dbReference type="Proteomes" id="UP000192578"/>
    </source>
</evidence>
<comment type="catalytic activity">
    <reaction evidence="1 13">
        <text>[protein]-C-terminal S-[(2E,6E)-farnesyl]-L-cysteine + S-adenosyl-L-methionine = [protein]-C-terminal S-[(2E,6E)-farnesyl]-L-cysteine methyl ester + S-adenosyl-L-homocysteine</text>
        <dbReference type="Rhea" id="RHEA:21672"/>
        <dbReference type="Rhea" id="RHEA-COMP:12125"/>
        <dbReference type="Rhea" id="RHEA-COMP:12126"/>
        <dbReference type="ChEBI" id="CHEBI:57856"/>
        <dbReference type="ChEBI" id="CHEBI:59789"/>
        <dbReference type="ChEBI" id="CHEBI:90510"/>
        <dbReference type="ChEBI" id="CHEBI:90511"/>
        <dbReference type="EC" id="2.1.1.100"/>
    </reaction>
</comment>
<dbReference type="GO" id="GO:0032259">
    <property type="term" value="P:methylation"/>
    <property type="evidence" value="ECO:0007669"/>
    <property type="project" value="UniProtKB-KW"/>
</dbReference>
<protein>
    <recommendedName>
        <fullName evidence="12 13">Protein-S-isoprenylcysteine O-methyltransferase</fullName>
        <ecNumber evidence="4 13">2.1.1.100</ecNumber>
    </recommendedName>
</protein>
<dbReference type="Pfam" id="PF04140">
    <property type="entry name" value="ICMT"/>
    <property type="match status" value="1"/>
</dbReference>
<evidence type="ECO:0000256" key="6">
    <source>
        <dbReference type="ARBA" id="ARBA00022679"/>
    </source>
</evidence>
<feature type="transmembrane region" description="Helical" evidence="13">
    <location>
        <begin position="136"/>
        <end position="157"/>
    </location>
</feature>
<evidence type="ECO:0000256" key="5">
    <source>
        <dbReference type="ARBA" id="ARBA00022603"/>
    </source>
</evidence>
<dbReference type="EMBL" id="MTYJ01000099">
    <property type="protein sequence ID" value="OQV14771.1"/>
    <property type="molecule type" value="Genomic_DNA"/>
</dbReference>
<feature type="transmembrane region" description="Helical" evidence="13">
    <location>
        <begin position="79"/>
        <end position="98"/>
    </location>
</feature>
<sequence length="292" mass="33404">MIKEENMWLVDFARRWQPNSLICLGFFIPAVVGVYAWMSFLSADPATAHIATLVLSSTFIALQYFALPAAVSEISMRSSLLGHVVGLGLFIATARPYWMLGVYLIFLGWFHWSEYLFASLYCAHSCSKRSFILNHSPAYIVATLVSWLEFAVIQHMWPGFRHYSAISVLGLITCTVGETLRKLAISTAAESFNHVVEESKRKEHRLVTHGIYGFCRHPSYLGWWIFAVGTQVLLQNPVCAIAYFFGARAFFADRVEYEEELLIEFFGDRYREYCRRVPHRLPFVKDASSESH</sequence>
<evidence type="ECO:0000256" key="3">
    <source>
        <dbReference type="ARBA" id="ARBA00009140"/>
    </source>
</evidence>
<dbReference type="GO" id="GO:0005789">
    <property type="term" value="C:endoplasmic reticulum membrane"/>
    <property type="evidence" value="ECO:0007669"/>
    <property type="project" value="UniProtKB-SubCell"/>
</dbReference>
<keyword evidence="9 13" id="KW-1133">Transmembrane helix</keyword>
<dbReference type="OrthoDB" id="422086at2759"/>
<dbReference type="EC" id="2.1.1.100" evidence="4 13"/>
<evidence type="ECO:0000256" key="13">
    <source>
        <dbReference type="RuleBase" id="RU362022"/>
    </source>
</evidence>